<dbReference type="EMBL" id="JACHFH010000021">
    <property type="protein sequence ID" value="MBB5336662.1"/>
    <property type="molecule type" value="Genomic_DNA"/>
</dbReference>
<keyword evidence="5 8" id="KW-0812">Transmembrane</keyword>
<dbReference type="SUPFAM" id="SSF53649">
    <property type="entry name" value="Alkaline phosphatase-like"/>
    <property type="match status" value="1"/>
</dbReference>
<dbReference type="GO" id="GO:0005886">
    <property type="term" value="C:plasma membrane"/>
    <property type="evidence" value="ECO:0007669"/>
    <property type="project" value="UniProtKB-SubCell"/>
</dbReference>
<evidence type="ECO:0000256" key="8">
    <source>
        <dbReference type="SAM" id="Phobius"/>
    </source>
</evidence>
<dbReference type="InterPro" id="IPR000917">
    <property type="entry name" value="Sulfatase_N"/>
</dbReference>
<keyword evidence="3" id="KW-0997">Cell inner membrane</keyword>
<dbReference type="EC" id="2.7.8.-" evidence="11"/>
<reference evidence="11 12" key="1">
    <citation type="submission" date="2020-08" db="EMBL/GenBank/DDBJ databases">
        <title>Genomic Encyclopedia of Type Strains, Phase IV (KMG-IV): sequencing the most valuable type-strain genomes for metagenomic binning, comparative biology and taxonomic classification.</title>
        <authorList>
            <person name="Goeker M."/>
        </authorList>
    </citation>
    <scope>NUCLEOTIDE SEQUENCE [LARGE SCALE GENOMIC DNA]</scope>
    <source>
        <strain evidence="11 12">DSM 24661</strain>
    </source>
</reference>
<accession>A0A840UR75</accession>
<evidence type="ECO:0000256" key="6">
    <source>
        <dbReference type="ARBA" id="ARBA00022989"/>
    </source>
</evidence>
<proteinExistence type="predicted"/>
<name>A0A840UR75_9FIRM</name>
<dbReference type="RefSeq" id="WP_183861792.1">
    <property type="nucleotide sequence ID" value="NZ_JACHFH010000021.1"/>
</dbReference>
<keyword evidence="2" id="KW-1003">Cell membrane</keyword>
<dbReference type="GO" id="GO:0016776">
    <property type="term" value="F:phosphotransferase activity, phosphate group as acceptor"/>
    <property type="evidence" value="ECO:0007669"/>
    <property type="project" value="TreeGrafter"/>
</dbReference>
<evidence type="ECO:0000313" key="12">
    <source>
        <dbReference type="Proteomes" id="UP000559117"/>
    </source>
</evidence>
<keyword evidence="6 8" id="KW-1133">Transmembrane helix</keyword>
<gene>
    <name evidence="11" type="ORF">HNR32_001813</name>
</gene>
<feature type="transmembrane region" description="Helical" evidence="8">
    <location>
        <begin position="12"/>
        <end position="31"/>
    </location>
</feature>
<evidence type="ECO:0000256" key="1">
    <source>
        <dbReference type="ARBA" id="ARBA00004429"/>
    </source>
</evidence>
<keyword evidence="7 8" id="KW-0472">Membrane</keyword>
<organism evidence="11 12">
    <name type="scientific">Pectinatus brassicae</name>
    <dbReference type="NCBI Taxonomy" id="862415"/>
    <lineage>
        <taxon>Bacteria</taxon>
        <taxon>Bacillati</taxon>
        <taxon>Bacillota</taxon>
        <taxon>Negativicutes</taxon>
        <taxon>Selenomonadales</taxon>
        <taxon>Selenomonadaceae</taxon>
        <taxon>Pectinatus</taxon>
    </lineage>
</organism>
<feature type="transmembrane region" description="Helical" evidence="8">
    <location>
        <begin position="115"/>
        <end position="143"/>
    </location>
</feature>
<dbReference type="InterPro" id="IPR017850">
    <property type="entry name" value="Alkaline_phosphatase_core_sf"/>
</dbReference>
<evidence type="ECO:0000313" key="11">
    <source>
        <dbReference type="EMBL" id="MBB5336662.1"/>
    </source>
</evidence>
<evidence type="ECO:0000256" key="3">
    <source>
        <dbReference type="ARBA" id="ARBA00022519"/>
    </source>
</evidence>
<dbReference type="InterPro" id="IPR058130">
    <property type="entry name" value="PEA_transf_C"/>
</dbReference>
<feature type="transmembrane region" description="Helical" evidence="8">
    <location>
        <begin position="72"/>
        <end position="95"/>
    </location>
</feature>
<dbReference type="Gene3D" id="3.40.720.10">
    <property type="entry name" value="Alkaline Phosphatase, subunit A"/>
    <property type="match status" value="1"/>
</dbReference>
<comment type="caution">
    <text evidence="11">The sequence shown here is derived from an EMBL/GenBank/DDBJ whole genome shotgun (WGS) entry which is preliminary data.</text>
</comment>
<dbReference type="InterPro" id="IPR040423">
    <property type="entry name" value="PEA_transferase"/>
</dbReference>
<dbReference type="PANTHER" id="PTHR30443:SF2">
    <property type="entry name" value="PHOSPHOETHANOLAMINE TRANSFERASE EPTC"/>
    <property type="match status" value="1"/>
</dbReference>
<dbReference type="CDD" id="cd16017">
    <property type="entry name" value="LptA"/>
    <property type="match status" value="1"/>
</dbReference>
<evidence type="ECO:0000256" key="7">
    <source>
        <dbReference type="ARBA" id="ARBA00023136"/>
    </source>
</evidence>
<feature type="domain" description="Phosphoethanolamine transferase N-terminal" evidence="10">
    <location>
        <begin position="52"/>
        <end position="182"/>
    </location>
</feature>
<dbReference type="Proteomes" id="UP000559117">
    <property type="component" value="Unassembled WGS sequence"/>
</dbReference>
<dbReference type="Pfam" id="PF08019">
    <property type="entry name" value="EptA_B_N"/>
    <property type="match status" value="1"/>
</dbReference>
<evidence type="ECO:0000259" key="9">
    <source>
        <dbReference type="Pfam" id="PF00884"/>
    </source>
</evidence>
<keyword evidence="12" id="KW-1185">Reference proteome</keyword>
<evidence type="ECO:0000256" key="4">
    <source>
        <dbReference type="ARBA" id="ARBA00022679"/>
    </source>
</evidence>
<dbReference type="AlphaFoldDB" id="A0A840UR75"/>
<feature type="domain" description="Sulfatase N-terminal" evidence="9">
    <location>
        <begin position="227"/>
        <end position="519"/>
    </location>
</feature>
<comment type="subcellular location">
    <subcellularLocation>
        <location evidence="1">Cell inner membrane</location>
        <topology evidence="1">Multi-pass membrane protein</topology>
    </subcellularLocation>
</comment>
<evidence type="ECO:0000256" key="2">
    <source>
        <dbReference type="ARBA" id="ARBA00022475"/>
    </source>
</evidence>
<dbReference type="PANTHER" id="PTHR30443">
    <property type="entry name" value="INNER MEMBRANE PROTEIN"/>
    <property type="match status" value="1"/>
</dbReference>
<sequence length="558" mass="63960">MKYLQNTLSNNFKFIILFFLLNYLTMGWQLIDKNKIDLAIYYGFTVFFMSFIAAAIIFLIPLRFAQKVIKSLCLLINIVPFIMEAFIMHTYNILINAGVICSLLETTTAEAREYITMYIGFKGLLAAIIIAAAVVLVFRLNIINKIAANNKVKKYFTVISLSAGIISTGIMFIGYSSFFSDNDFLPLQRVASAMNVAVKNKEAYEHLEAQVNSKENIKITENNSSMKNVVFILGEATNRNHMNLYGYYLPNTPHLDELNKKGDIAVFRDVVSAHSTTIASLSKVFTFCHHESSKPWYNYNNLIDVMNAAGYKTYWLSNQESSGIWGSVAHVFADHSTEHVFTKLRDSHEDYGIVDGNLFPLIDKAIADRSDKKNFYVFHLMGCHALYYNRFPYSFSKFSKDDIRLPLTDRQKTIVAQYDNAILYNDYIVTNIFAKFRDMEAIVIYMPDHSEAIYDEGDTVAGHFEGNANRHMIEIPFIIWASDKWKARYPKEWAQIKKSVNNPYMTDDMIHTVLDIVGVKTPEFDATRSIVNPLFNPNRPRIFNDKNYDTQIKNAVTN</sequence>
<evidence type="ECO:0000259" key="10">
    <source>
        <dbReference type="Pfam" id="PF08019"/>
    </source>
</evidence>
<dbReference type="InterPro" id="IPR012549">
    <property type="entry name" value="EptA-like_N"/>
</dbReference>
<feature type="transmembrane region" description="Helical" evidence="8">
    <location>
        <begin position="155"/>
        <end position="178"/>
    </location>
</feature>
<dbReference type="Pfam" id="PF00884">
    <property type="entry name" value="Sulfatase"/>
    <property type="match status" value="1"/>
</dbReference>
<keyword evidence="4 11" id="KW-0808">Transferase</keyword>
<feature type="transmembrane region" description="Helical" evidence="8">
    <location>
        <begin position="38"/>
        <end position="60"/>
    </location>
</feature>
<dbReference type="GO" id="GO:0009244">
    <property type="term" value="P:lipopolysaccharide core region biosynthetic process"/>
    <property type="evidence" value="ECO:0007669"/>
    <property type="project" value="TreeGrafter"/>
</dbReference>
<evidence type="ECO:0000256" key="5">
    <source>
        <dbReference type="ARBA" id="ARBA00022692"/>
    </source>
</evidence>
<protein>
    <submittedName>
        <fullName evidence="11">Heptose-I-phosphate ethanolaminephosphotransferase</fullName>
        <ecNumber evidence="11">2.7.8.-</ecNumber>
    </submittedName>
</protein>